<dbReference type="EMBL" id="JBFXLS010000041">
    <property type="protein sequence ID" value="KAL2824785.1"/>
    <property type="molecule type" value="Genomic_DNA"/>
</dbReference>
<comment type="caution">
    <text evidence="2">The sequence shown here is derived from an EMBL/GenBank/DDBJ whole genome shotgun (WGS) entry which is preliminary data.</text>
</comment>
<reference evidence="2 3" key="1">
    <citation type="submission" date="2024-07" db="EMBL/GenBank/DDBJ databases">
        <title>Section-level genome sequencing and comparative genomics of Aspergillus sections Usti and Cavernicolus.</title>
        <authorList>
            <consortium name="Lawrence Berkeley National Laboratory"/>
            <person name="Nybo J.L."/>
            <person name="Vesth T.C."/>
            <person name="Theobald S."/>
            <person name="Frisvad J.C."/>
            <person name="Larsen T.O."/>
            <person name="Kjaerboelling I."/>
            <person name="Rothschild-Mancinelli K."/>
            <person name="Lyhne E.K."/>
            <person name="Kogle M.E."/>
            <person name="Barry K."/>
            <person name="Clum A."/>
            <person name="Na H."/>
            <person name="Ledsgaard L."/>
            <person name="Lin J."/>
            <person name="Lipzen A."/>
            <person name="Kuo A."/>
            <person name="Riley R."/>
            <person name="Mondo S."/>
            <person name="LaButti K."/>
            <person name="Haridas S."/>
            <person name="Pangalinan J."/>
            <person name="Salamov A.A."/>
            <person name="Simmons B.A."/>
            <person name="Magnuson J.K."/>
            <person name="Chen J."/>
            <person name="Drula E."/>
            <person name="Henrissat B."/>
            <person name="Wiebenga A."/>
            <person name="Lubbers R.J."/>
            <person name="Gomes A.C."/>
            <person name="Makela M.R."/>
            <person name="Stajich J."/>
            <person name="Grigoriev I.V."/>
            <person name="Mortensen U.H."/>
            <person name="De vries R.P."/>
            <person name="Baker S.E."/>
            <person name="Andersen M.R."/>
        </authorList>
    </citation>
    <scope>NUCLEOTIDE SEQUENCE [LARGE SCALE GENOMIC DNA]</scope>
    <source>
        <strain evidence="2 3">CBS 600.67</strain>
    </source>
</reference>
<gene>
    <name evidence="2" type="ORF">BDW59DRAFT_147087</name>
</gene>
<keyword evidence="3" id="KW-1185">Reference proteome</keyword>
<name>A0ABR4IAK6_9EURO</name>
<feature type="region of interest" description="Disordered" evidence="1">
    <location>
        <begin position="1"/>
        <end position="25"/>
    </location>
</feature>
<accession>A0ABR4IAK6</accession>
<dbReference type="Proteomes" id="UP001610335">
    <property type="component" value="Unassembled WGS sequence"/>
</dbReference>
<organism evidence="2 3">
    <name type="scientific">Aspergillus cavernicola</name>
    <dbReference type="NCBI Taxonomy" id="176166"/>
    <lineage>
        <taxon>Eukaryota</taxon>
        <taxon>Fungi</taxon>
        <taxon>Dikarya</taxon>
        <taxon>Ascomycota</taxon>
        <taxon>Pezizomycotina</taxon>
        <taxon>Eurotiomycetes</taxon>
        <taxon>Eurotiomycetidae</taxon>
        <taxon>Eurotiales</taxon>
        <taxon>Aspergillaceae</taxon>
        <taxon>Aspergillus</taxon>
        <taxon>Aspergillus subgen. Nidulantes</taxon>
    </lineage>
</organism>
<evidence type="ECO:0000313" key="3">
    <source>
        <dbReference type="Proteomes" id="UP001610335"/>
    </source>
</evidence>
<proteinExistence type="predicted"/>
<sequence>MTSSDSHPFGSNDAKSPDVDLLPPSFRGSDSADAQGIDLKSSSRLYHIYHTAIRYDYRVLDADKNHLYFVYNSLWTPIKEDITVHAGEYNHAPVVGVCKFLPSLAALQSRPRRSTTGGLHGMGGSPVSEPHHDKVPLAVIYPLD</sequence>
<protein>
    <submittedName>
        <fullName evidence="2">Uncharacterized protein</fullName>
    </submittedName>
</protein>
<evidence type="ECO:0000256" key="1">
    <source>
        <dbReference type="SAM" id="MobiDB-lite"/>
    </source>
</evidence>
<evidence type="ECO:0000313" key="2">
    <source>
        <dbReference type="EMBL" id="KAL2824785.1"/>
    </source>
</evidence>
<feature type="region of interest" description="Disordered" evidence="1">
    <location>
        <begin position="112"/>
        <end position="131"/>
    </location>
</feature>